<dbReference type="PANTHER" id="PTHR47495">
    <property type="entry name" value="ALDEHYDE DEHYDROGENASE"/>
    <property type="match status" value="1"/>
</dbReference>
<comment type="caution">
    <text evidence="2">The sequence shown here is derived from an EMBL/GenBank/DDBJ whole genome shotgun (WGS) entry which is preliminary data.</text>
</comment>
<evidence type="ECO:0000259" key="1">
    <source>
        <dbReference type="SMART" id="SM01008"/>
    </source>
</evidence>
<dbReference type="Gene3D" id="3.30.365.10">
    <property type="entry name" value="Aldehyde oxidase/xanthine dehydrogenase, molybdopterin binding domain"/>
    <property type="match status" value="4"/>
</dbReference>
<gene>
    <name evidence="2" type="ORF">C8N30_3736</name>
</gene>
<dbReference type="InterPro" id="IPR052516">
    <property type="entry name" value="N-heterocyclic_Hydroxylase"/>
</dbReference>
<dbReference type="PROSITE" id="PS51318">
    <property type="entry name" value="TAT"/>
    <property type="match status" value="1"/>
</dbReference>
<dbReference type="Pfam" id="PF20256">
    <property type="entry name" value="MoCoBD_2"/>
    <property type="match status" value="1"/>
</dbReference>
<dbReference type="InterPro" id="IPR006311">
    <property type="entry name" value="TAT_signal"/>
</dbReference>
<dbReference type="PIRSF" id="PIRSF036389">
    <property type="entry name" value="IOR_B"/>
    <property type="match status" value="1"/>
</dbReference>
<organism evidence="2 3">
    <name type="scientific">Sulfitobacter guttiformis</name>
    <dbReference type="NCBI Taxonomy" id="74349"/>
    <lineage>
        <taxon>Bacteria</taxon>
        <taxon>Pseudomonadati</taxon>
        <taxon>Pseudomonadota</taxon>
        <taxon>Alphaproteobacteria</taxon>
        <taxon>Rhodobacterales</taxon>
        <taxon>Roseobacteraceae</taxon>
        <taxon>Sulfitobacter</taxon>
    </lineage>
</organism>
<keyword evidence="3" id="KW-1185">Reference proteome</keyword>
<dbReference type="SUPFAM" id="SSF56003">
    <property type="entry name" value="Molybdenum cofactor-binding domain"/>
    <property type="match status" value="2"/>
</dbReference>
<dbReference type="InterPro" id="IPR012368">
    <property type="entry name" value="OxRdtase_Mopterin-bd_su_IorB"/>
</dbReference>
<dbReference type="GO" id="GO:0016491">
    <property type="term" value="F:oxidoreductase activity"/>
    <property type="evidence" value="ECO:0007669"/>
    <property type="project" value="InterPro"/>
</dbReference>
<name>A0A420DK89_9RHOB</name>
<dbReference type="InterPro" id="IPR037165">
    <property type="entry name" value="AldOxase/xan_DH_Mopterin-bd_sf"/>
</dbReference>
<evidence type="ECO:0000313" key="3">
    <source>
        <dbReference type="Proteomes" id="UP000284407"/>
    </source>
</evidence>
<dbReference type="InterPro" id="IPR046867">
    <property type="entry name" value="AldOxase/xan_DH_MoCoBD2"/>
</dbReference>
<dbReference type="Pfam" id="PF02738">
    <property type="entry name" value="MoCoBD_1"/>
    <property type="match status" value="1"/>
</dbReference>
<dbReference type="InterPro" id="IPR000674">
    <property type="entry name" value="Ald_Oxase/Xan_DH_a/b"/>
</dbReference>
<evidence type="ECO:0000313" key="2">
    <source>
        <dbReference type="EMBL" id="RKE94605.1"/>
    </source>
</evidence>
<sequence length="746" mass="80343">MGRMKTIARRTFLVGSAAILGGVAFGTYLVKRDPANPLLNSAHAGDAIFNPWVKINEDGITFVTPHTDLGQGAASMQAMLIAEELDVDLDQITTTTGVPAAAYYNTALAAEAVPFRSNDESFAAQTMRTTMGAVMKVLGAQVTGGSTSVPDSFDKLRMAGAVARETLKAAAAIQTGLDVTQLKTARGAVILPDGARIEYTDLAASAAQIEPVTEVVLRDPSQWRLIGKPLQRMDIVDKSTGAQTYGIDLKVEGMVHASVRMNPRKGAALRSFDASAAQGMRGLKQIVELPYGVAVIADNTWRAFRALDEIIYEWDEAPFPAEQAQHWEAVTASFTPERLDKEWRHDGDVEAALEGVQAVEAEYRAPYVAHQPLEPLSAVAKVTPERVDIWVSHQLPGFAQQRIAKRLGMETEQVYLHNQYAGGSFGHRLEFDNVDVAVDIARTVMGTPVKLTFSREEDFAQDYNRQIGMARGRGAHANGQVTALDLDIATVSASRSQSRRLGAPVPGPDTQIAAGAWNMRYAVPNLRVRAYAVPELAPTSSWRSVGASSAGFFAESFMDELIHAAGADPMGERLRLANDPDARAVLEAVAQMSNWGSPLGPRQGRGVALVTSFGVPVAEVVEVTDTDAGIRIDRVWVAAEVGRVVDPVNFENIVAGGVIWGLGHAMNSEVTYSNGRAEQDNYHLAEGMRMHQCPVIEVRGLENNPAIRGIGEPPVPPAAPALANAIFAATGTRLREMPFFNTVDFV</sequence>
<accession>A0A420DK89</accession>
<dbReference type="RefSeq" id="WP_025061364.1">
    <property type="nucleotide sequence ID" value="NZ_RAQK01000002.1"/>
</dbReference>
<dbReference type="AlphaFoldDB" id="A0A420DK89"/>
<feature type="domain" description="Aldehyde oxidase/xanthine dehydrogenase a/b hammerhead" evidence="1">
    <location>
        <begin position="240"/>
        <end position="318"/>
    </location>
</feature>
<dbReference type="Proteomes" id="UP000284407">
    <property type="component" value="Unassembled WGS sequence"/>
</dbReference>
<dbReference type="EMBL" id="RAQK01000002">
    <property type="protein sequence ID" value="RKE94605.1"/>
    <property type="molecule type" value="Genomic_DNA"/>
</dbReference>
<dbReference type="PANTHER" id="PTHR47495:SF1">
    <property type="entry name" value="BLL3820 PROTEIN"/>
    <property type="match status" value="1"/>
</dbReference>
<reference evidence="2 3" key="1">
    <citation type="submission" date="2018-09" db="EMBL/GenBank/DDBJ databases">
        <title>Genomic Encyclopedia of Archaeal and Bacterial Type Strains, Phase II (KMG-II): from individual species to whole genera.</title>
        <authorList>
            <person name="Goeker M."/>
        </authorList>
    </citation>
    <scope>NUCLEOTIDE SEQUENCE [LARGE SCALE GENOMIC DNA]</scope>
    <source>
        <strain evidence="2 3">DSM 11458</strain>
    </source>
</reference>
<dbReference type="STRING" id="1443111.Z949_721"/>
<dbReference type="Gene3D" id="3.90.1170.50">
    <property type="entry name" value="Aldehyde oxidase/xanthine dehydrogenase, a/b hammerhead"/>
    <property type="match status" value="1"/>
</dbReference>
<dbReference type="SMART" id="SM01008">
    <property type="entry name" value="Ald_Xan_dh_C"/>
    <property type="match status" value="1"/>
</dbReference>
<dbReference type="OrthoDB" id="9767994at2"/>
<protein>
    <submittedName>
        <fullName evidence="2">Isoquinoline 1-oxidoreductase beta subunit</fullName>
    </submittedName>
</protein>
<dbReference type="InterPro" id="IPR008274">
    <property type="entry name" value="AldOxase/xan_DH_MoCoBD1"/>
</dbReference>
<proteinExistence type="predicted"/>